<feature type="region of interest" description="Disordered" evidence="1">
    <location>
        <begin position="212"/>
        <end position="231"/>
    </location>
</feature>
<reference evidence="3 4" key="1">
    <citation type="journal article" date="2004" name="Science">
        <title>The genome of the diatom Thalassiosira pseudonana: ecology, evolution, and metabolism.</title>
        <authorList>
            <person name="Armbrust E.V."/>
            <person name="Berges J.A."/>
            <person name="Bowler C."/>
            <person name="Green B.R."/>
            <person name="Martinez D."/>
            <person name="Putnam N.H."/>
            <person name="Zhou S."/>
            <person name="Allen A.E."/>
            <person name="Apt K.E."/>
            <person name="Bechner M."/>
            <person name="Brzezinski M.A."/>
            <person name="Chaal B.K."/>
            <person name="Chiovitti A."/>
            <person name="Davis A.K."/>
            <person name="Demarest M.S."/>
            <person name="Detter J.C."/>
            <person name="Glavina T."/>
            <person name="Goodstein D."/>
            <person name="Hadi M.Z."/>
            <person name="Hellsten U."/>
            <person name="Hildebrand M."/>
            <person name="Jenkins B.D."/>
            <person name="Jurka J."/>
            <person name="Kapitonov V.V."/>
            <person name="Kroger N."/>
            <person name="Lau W.W."/>
            <person name="Lane T.W."/>
            <person name="Larimer F.W."/>
            <person name="Lippmeier J.C."/>
            <person name="Lucas S."/>
            <person name="Medina M."/>
            <person name="Montsant A."/>
            <person name="Obornik M."/>
            <person name="Parker M.S."/>
            <person name="Palenik B."/>
            <person name="Pazour G.J."/>
            <person name="Richardson P.M."/>
            <person name="Rynearson T.A."/>
            <person name="Saito M.A."/>
            <person name="Schwartz D.C."/>
            <person name="Thamatrakoln K."/>
            <person name="Valentin K."/>
            <person name="Vardi A."/>
            <person name="Wilkerson F.P."/>
            <person name="Rokhsar D.S."/>
        </authorList>
    </citation>
    <scope>NUCLEOTIDE SEQUENCE [LARGE SCALE GENOMIC DNA]</scope>
    <source>
        <strain evidence="3">CCMP1335</strain>
    </source>
</reference>
<feature type="compositionally biased region" description="Basic and acidic residues" evidence="1">
    <location>
        <begin position="314"/>
        <end position="324"/>
    </location>
</feature>
<evidence type="ECO:0000313" key="3">
    <source>
        <dbReference type="EMBL" id="EED89207.1"/>
    </source>
</evidence>
<name>B8CBY3_THAPS</name>
<dbReference type="PaxDb" id="35128-Thaps10747"/>
<proteinExistence type="predicted"/>
<dbReference type="GeneID" id="7442156"/>
<dbReference type="AlphaFoldDB" id="B8CBY3"/>
<dbReference type="Proteomes" id="UP000001449">
    <property type="component" value="Chromosome 17"/>
</dbReference>
<accession>B8CBY3</accession>
<organism evidence="3 4">
    <name type="scientific">Thalassiosira pseudonana</name>
    <name type="common">Marine diatom</name>
    <name type="synonym">Cyclotella nana</name>
    <dbReference type="NCBI Taxonomy" id="35128"/>
    <lineage>
        <taxon>Eukaryota</taxon>
        <taxon>Sar</taxon>
        <taxon>Stramenopiles</taxon>
        <taxon>Ochrophyta</taxon>
        <taxon>Bacillariophyta</taxon>
        <taxon>Coscinodiscophyceae</taxon>
        <taxon>Thalassiosirophycidae</taxon>
        <taxon>Thalassiosirales</taxon>
        <taxon>Thalassiosiraceae</taxon>
        <taxon>Thalassiosira</taxon>
    </lineage>
</organism>
<protein>
    <submittedName>
        <fullName evidence="3">Uncharacterized protein</fullName>
    </submittedName>
</protein>
<dbReference type="KEGG" id="tps:THAPSDRAFT_10747"/>
<feature type="region of interest" description="Disordered" evidence="1">
    <location>
        <begin position="276"/>
        <end position="334"/>
    </location>
</feature>
<feature type="region of interest" description="Disordered" evidence="1">
    <location>
        <begin position="93"/>
        <end position="155"/>
    </location>
</feature>
<gene>
    <name evidence="2" type="ORF">THAPSDRAFT_10747</name>
    <name evidence="3" type="ORF">THAPSDRAFT_9655</name>
</gene>
<dbReference type="EMBL" id="CM000651">
    <property type="protein sequence ID" value="EED88365.1"/>
    <property type="molecule type" value="Genomic_DNA"/>
</dbReference>
<evidence type="ECO:0000313" key="4">
    <source>
        <dbReference type="Proteomes" id="UP000001449"/>
    </source>
</evidence>
<dbReference type="KEGG" id="tps:THAPSDRAFT_9655"/>
<dbReference type="HOGENOM" id="CLU_832832_0_0_1"/>
<reference evidence="3" key="3">
    <citation type="submission" date="2008-09" db="EMBL/GenBank/DDBJ databases">
        <authorList>
            <consortium name="Diatom Consortium"/>
            <person name="Grigoriev I."/>
            <person name="Grimwood J."/>
            <person name="Kuo A."/>
            <person name="Otillar R.P."/>
            <person name="Salamov A."/>
            <person name="Detter J.C."/>
            <person name="Schmutz J."/>
            <person name="Lindquist E."/>
            <person name="Shapiro H."/>
            <person name="Lucas S."/>
            <person name="Glavina del Rio T."/>
            <person name="Bruce D."/>
            <person name="Pitluck S."/>
            <person name="Rokhsar D."/>
            <person name="Armbrust V."/>
        </authorList>
    </citation>
    <scope>GENOME REANNOTATION</scope>
    <source>
        <strain evidence="3">CCMP1335</strain>
    </source>
</reference>
<dbReference type="RefSeq" id="XP_002294531.1">
    <property type="nucleotide sequence ID" value="XM_002294495.1"/>
</dbReference>
<dbReference type="Proteomes" id="UP000001449">
    <property type="component" value="Chromosome 13"/>
</dbReference>
<evidence type="ECO:0000256" key="1">
    <source>
        <dbReference type="SAM" id="MobiDB-lite"/>
    </source>
</evidence>
<keyword evidence="4" id="KW-1185">Reference proteome</keyword>
<evidence type="ECO:0000313" key="2">
    <source>
        <dbReference type="EMBL" id="EED88365.1"/>
    </source>
</evidence>
<feature type="compositionally biased region" description="Basic residues" evidence="1">
    <location>
        <begin position="325"/>
        <end position="334"/>
    </location>
</feature>
<sequence length="334" mass="35742">MAPTTSSCSGCDKCLHLKLAAAGLFQILRLEHVTGCTVNTKEQEGTLKLAANLLGINMKNNQTLDVDQVSSALQTAMASLSGVMSSEVVTASVKRKKAPSTPTSTASATAPGKKAQGSENWEAAAGAAKKAGNDDSNDDDGGIPLSLPKQPVKEAKKLRTTFDMLPEEEKEAFTNEADEAMKKRAKDQEEWEKNYGQLVKDRAAEAATAKAAKTTAAAGESNAKSWKDADWVPVDGRTSFFHSGAAAQRFANILGDGGKNETVALKEFEAVEQKLKHERAAAKGVQSPTKTTESAKKSAKKAKKSAKKAKKKRNHEEVDQEDSHKKKKKKRSAD</sequence>
<dbReference type="RefSeq" id="XP_002293471.1">
    <property type="nucleotide sequence ID" value="XM_002293435.1"/>
</dbReference>
<reference evidence="3 4" key="2">
    <citation type="journal article" date="2008" name="Nature">
        <title>The Phaeodactylum genome reveals the evolutionary history of diatom genomes.</title>
        <authorList>
            <person name="Bowler C."/>
            <person name="Allen A.E."/>
            <person name="Badger J.H."/>
            <person name="Grimwood J."/>
            <person name="Jabbari K."/>
            <person name="Kuo A."/>
            <person name="Maheswari U."/>
            <person name="Martens C."/>
            <person name="Maumus F."/>
            <person name="Otillar R.P."/>
            <person name="Rayko E."/>
            <person name="Salamov A."/>
            <person name="Vandepoele K."/>
            <person name="Beszteri B."/>
            <person name="Gruber A."/>
            <person name="Heijde M."/>
            <person name="Katinka M."/>
            <person name="Mock T."/>
            <person name="Valentin K."/>
            <person name="Verret F."/>
            <person name="Berges J.A."/>
            <person name="Brownlee C."/>
            <person name="Cadoret J.P."/>
            <person name="Chiovitti A."/>
            <person name="Choi C.J."/>
            <person name="Coesel S."/>
            <person name="De Martino A."/>
            <person name="Detter J.C."/>
            <person name="Durkin C."/>
            <person name="Falciatore A."/>
            <person name="Fournet J."/>
            <person name="Haruta M."/>
            <person name="Huysman M.J."/>
            <person name="Jenkins B.D."/>
            <person name="Jiroutova K."/>
            <person name="Jorgensen R.E."/>
            <person name="Joubert Y."/>
            <person name="Kaplan A."/>
            <person name="Kroger N."/>
            <person name="Kroth P.G."/>
            <person name="La Roche J."/>
            <person name="Lindquist E."/>
            <person name="Lommer M."/>
            <person name="Martin-Jezequel V."/>
            <person name="Lopez P.J."/>
            <person name="Lucas S."/>
            <person name="Mangogna M."/>
            <person name="McGinnis K."/>
            <person name="Medlin L.K."/>
            <person name="Montsant A."/>
            <person name="Oudot-Le Secq M.P."/>
            <person name="Napoli C."/>
            <person name="Obornik M."/>
            <person name="Parker M.S."/>
            <person name="Petit J.L."/>
            <person name="Porcel B.M."/>
            <person name="Poulsen N."/>
            <person name="Robison M."/>
            <person name="Rychlewski L."/>
            <person name="Rynearson T.A."/>
            <person name="Schmutz J."/>
            <person name="Shapiro H."/>
            <person name="Siaut M."/>
            <person name="Stanley M."/>
            <person name="Sussman M.R."/>
            <person name="Taylor A.R."/>
            <person name="Vardi A."/>
            <person name="von Dassow P."/>
            <person name="Vyverman W."/>
            <person name="Willis A."/>
            <person name="Wyrwicz L.S."/>
            <person name="Rokhsar D.S."/>
            <person name="Weissenbach J."/>
            <person name="Armbrust E.V."/>
            <person name="Green B.R."/>
            <person name="Van de Peer Y."/>
            <person name="Grigoriev I.V."/>
        </authorList>
    </citation>
    <scope>NUCLEOTIDE SEQUENCE [LARGE SCALE GENOMIC DNA]</scope>
    <source>
        <strain evidence="3">CCMP1335</strain>
    </source>
</reference>
<dbReference type="GeneID" id="7450809"/>
<dbReference type="EMBL" id="CM000648">
    <property type="protein sequence ID" value="EED89207.1"/>
    <property type="molecule type" value="Genomic_DNA"/>
</dbReference>
<feature type="compositionally biased region" description="Basic residues" evidence="1">
    <location>
        <begin position="297"/>
        <end position="313"/>
    </location>
</feature>
<feature type="compositionally biased region" description="Low complexity" evidence="1">
    <location>
        <begin position="99"/>
        <end position="115"/>
    </location>
</feature>